<organism evidence="23 24">
    <name type="scientific">Anopheles epiroticus</name>
    <dbReference type="NCBI Taxonomy" id="199890"/>
    <lineage>
        <taxon>Eukaryota</taxon>
        <taxon>Metazoa</taxon>
        <taxon>Ecdysozoa</taxon>
        <taxon>Arthropoda</taxon>
        <taxon>Hexapoda</taxon>
        <taxon>Insecta</taxon>
        <taxon>Pterygota</taxon>
        <taxon>Neoptera</taxon>
        <taxon>Endopterygota</taxon>
        <taxon>Diptera</taxon>
        <taxon>Nematocera</taxon>
        <taxon>Culicoidea</taxon>
        <taxon>Culicidae</taxon>
        <taxon>Anophelinae</taxon>
        <taxon>Anopheles</taxon>
    </lineage>
</organism>
<feature type="compositionally biased region" description="Polar residues" evidence="21">
    <location>
        <begin position="1"/>
        <end position="11"/>
    </location>
</feature>
<comment type="catalytic activity">
    <reaction evidence="14">
        <text>5,6-dihydrouridine(17) in tRNA + NAD(+) = uridine(17) in tRNA + NADH + H(+)</text>
        <dbReference type="Rhea" id="RHEA:53372"/>
        <dbReference type="Rhea" id="RHEA-COMP:13541"/>
        <dbReference type="Rhea" id="RHEA-COMP:13542"/>
        <dbReference type="ChEBI" id="CHEBI:15378"/>
        <dbReference type="ChEBI" id="CHEBI:57540"/>
        <dbReference type="ChEBI" id="CHEBI:57945"/>
        <dbReference type="ChEBI" id="CHEBI:65315"/>
        <dbReference type="ChEBI" id="CHEBI:74443"/>
        <dbReference type="EC" id="1.3.1.88"/>
    </reaction>
    <physiologicalReaction direction="right-to-left" evidence="14">
        <dbReference type="Rhea" id="RHEA:53374"/>
    </physiologicalReaction>
</comment>
<evidence type="ECO:0000256" key="14">
    <source>
        <dbReference type="ARBA" id="ARBA00047287"/>
    </source>
</evidence>
<evidence type="ECO:0000256" key="4">
    <source>
        <dbReference type="ARBA" id="ARBA00022490"/>
    </source>
</evidence>
<comment type="similarity">
    <text evidence="12">Belongs to the Dus family. Dus1 subfamily.</text>
</comment>
<comment type="cofactor">
    <cofactor evidence="1">
        <name>FMN</name>
        <dbReference type="ChEBI" id="CHEBI:58210"/>
    </cofactor>
</comment>
<evidence type="ECO:0000256" key="9">
    <source>
        <dbReference type="ARBA" id="ARBA00023002"/>
    </source>
</evidence>
<keyword evidence="9" id="KW-0560">Oxidoreductase</keyword>
<evidence type="ECO:0000256" key="2">
    <source>
        <dbReference type="ARBA" id="ARBA00004123"/>
    </source>
</evidence>
<dbReference type="Pfam" id="PF01207">
    <property type="entry name" value="Dus"/>
    <property type="match status" value="1"/>
</dbReference>
<dbReference type="CDD" id="cd02801">
    <property type="entry name" value="DUS_like_FMN"/>
    <property type="match status" value="1"/>
</dbReference>
<evidence type="ECO:0000256" key="5">
    <source>
        <dbReference type="ARBA" id="ARBA00022630"/>
    </source>
</evidence>
<dbReference type="GO" id="GO:0005634">
    <property type="term" value="C:nucleus"/>
    <property type="evidence" value="ECO:0007669"/>
    <property type="project" value="UniProtKB-SubCell"/>
</dbReference>
<proteinExistence type="inferred from homology"/>
<dbReference type="GO" id="GO:0005737">
    <property type="term" value="C:cytoplasm"/>
    <property type="evidence" value="ECO:0007669"/>
    <property type="project" value="UniProtKB-SubCell"/>
</dbReference>
<dbReference type="EC" id="1.3.1.88" evidence="13"/>
<evidence type="ECO:0000256" key="13">
    <source>
        <dbReference type="ARBA" id="ARBA00038890"/>
    </source>
</evidence>
<dbReference type="VEuPathDB" id="VectorBase:AEPI001388"/>
<feature type="region of interest" description="Disordered" evidence="21">
    <location>
        <begin position="416"/>
        <end position="511"/>
    </location>
</feature>
<name>A0A182P3A4_9DIPT</name>
<evidence type="ECO:0000313" key="24">
    <source>
        <dbReference type="Proteomes" id="UP000075885"/>
    </source>
</evidence>
<protein>
    <recommendedName>
        <fullName evidence="19">tRNA-dihydrouridine(16/17) synthase [NAD(P)(+)]-like</fullName>
        <ecNumber evidence="13">1.3.1.88</ecNumber>
    </recommendedName>
    <alternativeName>
        <fullName evidence="20">tRNA-dihydrouridine synthase 1-like</fullName>
    </alternativeName>
</protein>
<evidence type="ECO:0000256" key="19">
    <source>
        <dbReference type="ARBA" id="ARBA00068883"/>
    </source>
</evidence>
<feature type="compositionally biased region" description="Polar residues" evidence="21">
    <location>
        <begin position="501"/>
        <end position="511"/>
    </location>
</feature>
<dbReference type="AlphaFoldDB" id="A0A182P3A4"/>
<dbReference type="GO" id="GO:0050660">
    <property type="term" value="F:flavin adenine dinucleotide binding"/>
    <property type="evidence" value="ECO:0007669"/>
    <property type="project" value="InterPro"/>
</dbReference>
<dbReference type="Proteomes" id="UP000075885">
    <property type="component" value="Unassembled WGS sequence"/>
</dbReference>
<evidence type="ECO:0000256" key="8">
    <source>
        <dbReference type="ARBA" id="ARBA00022857"/>
    </source>
</evidence>
<keyword evidence="6" id="KW-0288">FMN</keyword>
<keyword evidence="4" id="KW-0963">Cytoplasm</keyword>
<evidence type="ECO:0000256" key="12">
    <source>
        <dbReference type="ARBA" id="ARBA00038313"/>
    </source>
</evidence>
<keyword evidence="24" id="KW-1185">Reference proteome</keyword>
<comment type="function">
    <text evidence="18">Catalyzes the synthesis of dihydrouridine, a modified base found in the D-loop of most tRNAs. Specifically modifies U16 and U17 in cytoplasmic tRNAs. Affects the level of some mature tRNA and thereby the total cellular translation.</text>
</comment>
<feature type="compositionally biased region" description="Basic and acidic residues" evidence="21">
    <location>
        <begin position="598"/>
        <end position="611"/>
    </location>
</feature>
<keyword evidence="8" id="KW-0521">NADP</keyword>
<dbReference type="PROSITE" id="PS01136">
    <property type="entry name" value="UPF0034"/>
    <property type="match status" value="1"/>
</dbReference>
<keyword evidence="7" id="KW-0819">tRNA processing</keyword>
<dbReference type="GO" id="GO:0017150">
    <property type="term" value="F:tRNA dihydrouridine synthase activity"/>
    <property type="evidence" value="ECO:0007669"/>
    <property type="project" value="InterPro"/>
</dbReference>
<evidence type="ECO:0000256" key="17">
    <source>
        <dbReference type="ARBA" id="ARBA00049467"/>
    </source>
</evidence>
<dbReference type="PANTHER" id="PTHR11082">
    <property type="entry name" value="TRNA-DIHYDROURIDINE SYNTHASE"/>
    <property type="match status" value="1"/>
</dbReference>
<keyword evidence="11" id="KW-0539">Nucleus</keyword>
<comment type="catalytic activity">
    <reaction evidence="16">
        <text>5,6-dihydrouridine(16) in tRNA + NAD(+) = uridine(16) in tRNA + NADH + H(+)</text>
        <dbReference type="Rhea" id="RHEA:53380"/>
        <dbReference type="Rhea" id="RHEA-COMP:13543"/>
        <dbReference type="Rhea" id="RHEA-COMP:13544"/>
        <dbReference type="ChEBI" id="CHEBI:15378"/>
        <dbReference type="ChEBI" id="CHEBI:57540"/>
        <dbReference type="ChEBI" id="CHEBI:57945"/>
        <dbReference type="ChEBI" id="CHEBI:65315"/>
        <dbReference type="ChEBI" id="CHEBI:74443"/>
        <dbReference type="EC" id="1.3.1.88"/>
    </reaction>
    <physiologicalReaction direction="right-to-left" evidence="16">
        <dbReference type="Rhea" id="RHEA:53382"/>
    </physiologicalReaction>
</comment>
<dbReference type="STRING" id="199890.A0A182P3A4"/>
<dbReference type="FunFam" id="3.20.20.70:FF:000081">
    <property type="entry name" value="Dihydrouridine synthase 1 like"/>
    <property type="match status" value="1"/>
</dbReference>
<evidence type="ECO:0000313" key="23">
    <source>
        <dbReference type="EnsemblMetazoa" id="AEPI001388-PA"/>
    </source>
</evidence>
<dbReference type="Gene3D" id="3.20.20.70">
    <property type="entry name" value="Aldolase class I"/>
    <property type="match status" value="1"/>
</dbReference>
<feature type="region of interest" description="Disordered" evidence="21">
    <location>
        <begin position="358"/>
        <end position="387"/>
    </location>
</feature>
<feature type="compositionally biased region" description="Basic residues" evidence="21">
    <location>
        <begin position="440"/>
        <end position="458"/>
    </location>
</feature>
<feature type="region of interest" description="Disordered" evidence="21">
    <location>
        <begin position="1"/>
        <end position="42"/>
    </location>
</feature>
<evidence type="ECO:0000256" key="1">
    <source>
        <dbReference type="ARBA" id="ARBA00001917"/>
    </source>
</evidence>
<dbReference type="InterPro" id="IPR013785">
    <property type="entry name" value="Aldolase_TIM"/>
</dbReference>
<accession>A0A182P3A4</accession>
<comment type="catalytic activity">
    <reaction evidence="15">
        <text>5,6-dihydrouridine(16) in tRNA + NADP(+) = uridine(16) in tRNA + NADPH + H(+)</text>
        <dbReference type="Rhea" id="RHEA:53376"/>
        <dbReference type="Rhea" id="RHEA-COMP:13543"/>
        <dbReference type="Rhea" id="RHEA-COMP:13544"/>
        <dbReference type="ChEBI" id="CHEBI:15378"/>
        <dbReference type="ChEBI" id="CHEBI:57783"/>
        <dbReference type="ChEBI" id="CHEBI:58349"/>
        <dbReference type="ChEBI" id="CHEBI:65315"/>
        <dbReference type="ChEBI" id="CHEBI:74443"/>
        <dbReference type="EC" id="1.3.1.88"/>
    </reaction>
    <physiologicalReaction direction="right-to-left" evidence="15">
        <dbReference type="Rhea" id="RHEA:53378"/>
    </physiologicalReaction>
</comment>
<dbReference type="SUPFAM" id="SSF51395">
    <property type="entry name" value="FMN-linked oxidoreductases"/>
    <property type="match status" value="1"/>
</dbReference>
<dbReference type="Pfam" id="PF05142">
    <property type="entry name" value="DUF702"/>
    <property type="match status" value="1"/>
</dbReference>
<feature type="compositionally biased region" description="Acidic residues" evidence="21">
    <location>
        <begin position="485"/>
        <end position="498"/>
    </location>
</feature>
<evidence type="ECO:0000256" key="6">
    <source>
        <dbReference type="ARBA" id="ARBA00022643"/>
    </source>
</evidence>
<evidence type="ECO:0000256" key="21">
    <source>
        <dbReference type="SAM" id="MobiDB-lite"/>
    </source>
</evidence>
<evidence type="ECO:0000259" key="22">
    <source>
        <dbReference type="Pfam" id="PF01207"/>
    </source>
</evidence>
<evidence type="ECO:0000256" key="11">
    <source>
        <dbReference type="ARBA" id="ARBA00023242"/>
    </source>
</evidence>
<keyword evidence="5" id="KW-0285">Flavoprotein</keyword>
<reference evidence="23" key="2">
    <citation type="submission" date="2020-05" db="UniProtKB">
        <authorList>
            <consortium name="EnsemblMetazoa"/>
        </authorList>
    </citation>
    <scope>IDENTIFICATION</scope>
    <source>
        <strain evidence="23">Epiroticus2</strain>
    </source>
</reference>
<comment type="catalytic activity">
    <reaction evidence="17">
        <text>5,6-dihydrouridine(17) in tRNA + NADP(+) = uridine(17) in tRNA + NADPH + H(+)</text>
        <dbReference type="Rhea" id="RHEA:53368"/>
        <dbReference type="Rhea" id="RHEA-COMP:13541"/>
        <dbReference type="Rhea" id="RHEA-COMP:13542"/>
        <dbReference type="ChEBI" id="CHEBI:15378"/>
        <dbReference type="ChEBI" id="CHEBI:57783"/>
        <dbReference type="ChEBI" id="CHEBI:58349"/>
        <dbReference type="ChEBI" id="CHEBI:65315"/>
        <dbReference type="ChEBI" id="CHEBI:74443"/>
        <dbReference type="EC" id="1.3.1.88"/>
    </reaction>
    <physiologicalReaction direction="right-to-left" evidence="17">
        <dbReference type="Rhea" id="RHEA:53370"/>
    </physiologicalReaction>
</comment>
<feature type="compositionally biased region" description="Basic and acidic residues" evidence="21">
    <location>
        <begin position="416"/>
        <end position="439"/>
    </location>
</feature>
<feature type="compositionally biased region" description="Low complexity" evidence="21">
    <location>
        <begin position="25"/>
        <end position="39"/>
    </location>
</feature>
<evidence type="ECO:0000256" key="10">
    <source>
        <dbReference type="ARBA" id="ARBA00023027"/>
    </source>
</evidence>
<dbReference type="EnsemblMetazoa" id="AEPI001388-RA">
    <property type="protein sequence ID" value="AEPI001388-PA"/>
    <property type="gene ID" value="AEPI001388"/>
</dbReference>
<comment type="subcellular location">
    <subcellularLocation>
        <location evidence="3">Cytoplasm</location>
    </subcellularLocation>
    <subcellularLocation>
        <location evidence="2">Nucleus</location>
    </subcellularLocation>
</comment>
<evidence type="ECO:0000256" key="18">
    <source>
        <dbReference type="ARBA" id="ARBA00053643"/>
    </source>
</evidence>
<feature type="region of interest" description="Disordered" evidence="21">
    <location>
        <begin position="598"/>
        <end position="626"/>
    </location>
</feature>
<feature type="compositionally biased region" description="Acidic residues" evidence="21">
    <location>
        <begin position="363"/>
        <end position="376"/>
    </location>
</feature>
<evidence type="ECO:0000256" key="7">
    <source>
        <dbReference type="ARBA" id="ARBA00022694"/>
    </source>
</evidence>
<evidence type="ECO:0000256" key="20">
    <source>
        <dbReference type="ARBA" id="ARBA00077078"/>
    </source>
</evidence>
<dbReference type="PANTHER" id="PTHR11082:SF5">
    <property type="entry name" value="TRNA-DIHYDROURIDINE(16_17) SYNTHASE [NAD(P)(+)]-LIKE"/>
    <property type="match status" value="1"/>
</dbReference>
<sequence length="626" mass="70613">MVTSNDSNVVSTAEPPPVAATSSRQDTATTAPDTGPAQPNRKLGGFEFYEKVLNSPRYVVAPMVDASELAWRLLSRRHGAQLCYSPMFHSSCFTKDPKYRKDSLQTCPEDRPLIIQFCGNDPKIMLEAGLLAQDHCDAIDINLGCPQAIAKRGHYGAFLQDEWELLREIVSTLHRHLAVPVTCKIRIFEDMAKTIRYARMLQDAGAQMLTVHGRTRDQKGPLTGLADWKYVRVLRQQLSIPIFSNGNIMSVHDVERCIAETGVNGVMTAEGNLHNPALFEGVNPTSWSMAHEYLDLVEQYPAPISYIRGHLFKIFHHLMHLKSNAELREKLAGSHSVAEFRTVVTQLEQKYLPYHEGKQLWTGEDDETTAETDTTEGEPNQAPAKADQNLHLPPWLCQPYIRAPPEVHRQKLEEAHRLANDPTREKRQFFDAHGNEISRKRMKKMRRVQRRPKNKNRAQRALNNGAGAVVSSGGGGVTPCASSQDNDESDDGEEDEEVLPQQENGASANQKNIVRLNISLADTNGRRRRFDELCSNDAPNCTNPMGMKCEHRLCRTCCKSKCYRENRDCAGHKIRIKSRREKAIALTLAEQEAQRKIELKDQQQQQEHSEDVEMALPVEEVANERS</sequence>
<dbReference type="InterPro" id="IPR018517">
    <property type="entry name" value="tRNA_hU_synthase_CS"/>
</dbReference>
<keyword evidence="10" id="KW-0520">NAD</keyword>
<evidence type="ECO:0000256" key="16">
    <source>
        <dbReference type="ARBA" id="ARBA00048934"/>
    </source>
</evidence>
<feature type="domain" description="DUS-like FMN-binding" evidence="22">
    <location>
        <begin position="60"/>
        <end position="336"/>
    </location>
</feature>
<dbReference type="InterPro" id="IPR035587">
    <property type="entry name" value="DUS-like_FMN-bd"/>
</dbReference>
<evidence type="ECO:0000256" key="15">
    <source>
        <dbReference type="ARBA" id="ARBA00047652"/>
    </source>
</evidence>
<reference evidence="24" key="1">
    <citation type="submission" date="2013-03" db="EMBL/GenBank/DDBJ databases">
        <title>The Genome Sequence of Anopheles epiroticus epiroticus2.</title>
        <authorList>
            <consortium name="The Broad Institute Genomics Platform"/>
            <person name="Neafsey D.E."/>
            <person name="Howell P."/>
            <person name="Walker B."/>
            <person name="Young S.K."/>
            <person name="Zeng Q."/>
            <person name="Gargeya S."/>
            <person name="Fitzgerald M."/>
            <person name="Haas B."/>
            <person name="Abouelleil A."/>
            <person name="Allen A.W."/>
            <person name="Alvarado L."/>
            <person name="Arachchi H.M."/>
            <person name="Berlin A.M."/>
            <person name="Chapman S.B."/>
            <person name="Gainer-Dewar J."/>
            <person name="Goldberg J."/>
            <person name="Griggs A."/>
            <person name="Gujja S."/>
            <person name="Hansen M."/>
            <person name="Howarth C."/>
            <person name="Imamovic A."/>
            <person name="Ireland A."/>
            <person name="Larimer J."/>
            <person name="McCowan C."/>
            <person name="Murphy C."/>
            <person name="Pearson M."/>
            <person name="Poon T.W."/>
            <person name="Priest M."/>
            <person name="Roberts A."/>
            <person name="Saif S."/>
            <person name="Shea T."/>
            <person name="Sisk P."/>
            <person name="Sykes S."/>
            <person name="Wortman J."/>
            <person name="Nusbaum C."/>
            <person name="Birren B."/>
        </authorList>
    </citation>
    <scope>NUCLEOTIDE SEQUENCE [LARGE SCALE GENOMIC DNA]</scope>
    <source>
        <strain evidence="24">Epiroticus2</strain>
    </source>
</reference>
<evidence type="ECO:0000256" key="3">
    <source>
        <dbReference type="ARBA" id="ARBA00004496"/>
    </source>
</evidence>